<organism evidence="6 7">
    <name type="scientific">Dissophora globulifera</name>
    <dbReference type="NCBI Taxonomy" id="979702"/>
    <lineage>
        <taxon>Eukaryota</taxon>
        <taxon>Fungi</taxon>
        <taxon>Fungi incertae sedis</taxon>
        <taxon>Mucoromycota</taxon>
        <taxon>Mortierellomycotina</taxon>
        <taxon>Mortierellomycetes</taxon>
        <taxon>Mortierellales</taxon>
        <taxon>Mortierellaceae</taxon>
        <taxon>Dissophora</taxon>
    </lineage>
</organism>
<gene>
    <name evidence="6" type="ORF">BGZ99_008582</name>
</gene>
<accession>A0A9P6R7W0</accession>
<keyword evidence="2" id="KW-0285">Flavoprotein</keyword>
<comment type="caution">
    <text evidence="6">The sequence shown here is derived from an EMBL/GenBank/DDBJ whole genome shotgun (WGS) entry which is preliminary data.</text>
</comment>
<dbReference type="InterPro" id="IPR002938">
    <property type="entry name" value="FAD-bd"/>
</dbReference>
<dbReference type="InterPro" id="IPR050562">
    <property type="entry name" value="FAD_mOase_fung"/>
</dbReference>
<dbReference type="GO" id="GO:0071949">
    <property type="term" value="F:FAD binding"/>
    <property type="evidence" value="ECO:0007669"/>
    <property type="project" value="InterPro"/>
</dbReference>
<dbReference type="InterPro" id="IPR036188">
    <property type="entry name" value="FAD/NAD-bd_sf"/>
</dbReference>
<dbReference type="Proteomes" id="UP000738325">
    <property type="component" value="Unassembled WGS sequence"/>
</dbReference>
<evidence type="ECO:0000259" key="5">
    <source>
        <dbReference type="Pfam" id="PF01494"/>
    </source>
</evidence>
<dbReference type="Gene3D" id="3.50.50.60">
    <property type="entry name" value="FAD/NAD(P)-binding domain"/>
    <property type="match status" value="1"/>
</dbReference>
<dbReference type="SUPFAM" id="SSF51905">
    <property type="entry name" value="FAD/NAD(P)-binding domain"/>
    <property type="match status" value="1"/>
</dbReference>
<evidence type="ECO:0000313" key="6">
    <source>
        <dbReference type="EMBL" id="KAG0313796.1"/>
    </source>
</evidence>
<feature type="domain" description="FAD-binding" evidence="5">
    <location>
        <begin position="10"/>
        <end position="380"/>
    </location>
</feature>
<keyword evidence="7" id="KW-1185">Reference proteome</keyword>
<comment type="similarity">
    <text evidence="1">Belongs to the paxM FAD-dependent monooxygenase family.</text>
</comment>
<dbReference type="GO" id="GO:0004497">
    <property type="term" value="F:monooxygenase activity"/>
    <property type="evidence" value="ECO:0007669"/>
    <property type="project" value="InterPro"/>
</dbReference>
<dbReference type="Pfam" id="PF01494">
    <property type="entry name" value="FAD_binding_3"/>
    <property type="match status" value="1"/>
</dbReference>
<reference evidence="6" key="1">
    <citation type="journal article" date="2020" name="Fungal Divers.">
        <title>Resolving the Mortierellaceae phylogeny through synthesis of multi-gene phylogenetics and phylogenomics.</title>
        <authorList>
            <person name="Vandepol N."/>
            <person name="Liber J."/>
            <person name="Desiro A."/>
            <person name="Na H."/>
            <person name="Kennedy M."/>
            <person name="Barry K."/>
            <person name="Grigoriev I.V."/>
            <person name="Miller A.N."/>
            <person name="O'Donnell K."/>
            <person name="Stajich J.E."/>
            <person name="Bonito G."/>
        </authorList>
    </citation>
    <scope>NUCLEOTIDE SEQUENCE</scope>
    <source>
        <strain evidence="6">REB-010B</strain>
    </source>
</reference>
<sequence>MTDDGFRPRILIIGAGLGGLTLAAILQRANIPYDIFEKAGALKPLGSAISLGPGVMPMLTQLGIADEVVKKAKIAKESFMYNRKLQMILHLDYHTDLAQRFGWPNYIVSRPAIQSTLLSLIPPERIHFNKRVLSQYEIGDGIMIRTSDNKTHHGHILVGADGAYSGVRQSLYEYLNKRDLLAPADKLPLKYGSVCLVGQTRPLSEDIYAHISDDACRYEAVLDGSKPVIYVTFTTAERTVCWMVVEVLNEETNDKHDNFRASEWGPEAAETMAKEVRDFRIRDGLTIGDLIDRTPREVMCKVMLEEKLFETWTYGRTVLMGDACHKMAPNGGLGGQSAMFDAVVLANHINTIRENKLGDIEQALTAYREERFPLAKDAVAVSSSLINLVKQNMMGILMRQFMKHVPRSVWYKMRAKIAGYRPQISFLPLVEDKGTDPPRPQLSLETTRRHEEAIVSA</sequence>
<dbReference type="PANTHER" id="PTHR47356">
    <property type="entry name" value="FAD-DEPENDENT MONOOXYGENASE ASQG-RELATED"/>
    <property type="match status" value="1"/>
</dbReference>
<evidence type="ECO:0000256" key="3">
    <source>
        <dbReference type="ARBA" id="ARBA00022827"/>
    </source>
</evidence>
<evidence type="ECO:0000313" key="7">
    <source>
        <dbReference type="Proteomes" id="UP000738325"/>
    </source>
</evidence>
<protein>
    <recommendedName>
        <fullName evidence="5">FAD-binding domain-containing protein</fullName>
    </recommendedName>
</protein>
<keyword evidence="3" id="KW-0274">FAD</keyword>
<evidence type="ECO:0000256" key="1">
    <source>
        <dbReference type="ARBA" id="ARBA00007992"/>
    </source>
</evidence>
<name>A0A9P6R7W0_9FUNG</name>
<dbReference type="OrthoDB" id="655030at2759"/>
<keyword evidence="4" id="KW-0560">Oxidoreductase</keyword>
<dbReference type="AlphaFoldDB" id="A0A9P6R7W0"/>
<proteinExistence type="inferred from homology"/>
<dbReference type="PRINTS" id="PR00420">
    <property type="entry name" value="RNGMNOXGNASE"/>
</dbReference>
<evidence type="ECO:0000256" key="2">
    <source>
        <dbReference type="ARBA" id="ARBA00022630"/>
    </source>
</evidence>
<evidence type="ECO:0000256" key="4">
    <source>
        <dbReference type="ARBA" id="ARBA00023002"/>
    </source>
</evidence>
<dbReference type="EMBL" id="JAAAIP010000672">
    <property type="protein sequence ID" value="KAG0313796.1"/>
    <property type="molecule type" value="Genomic_DNA"/>
</dbReference>
<dbReference type="PANTHER" id="PTHR47356:SF2">
    <property type="entry name" value="FAD-BINDING DOMAIN-CONTAINING PROTEIN-RELATED"/>
    <property type="match status" value="1"/>
</dbReference>